<feature type="transmembrane region" description="Helical" evidence="6">
    <location>
        <begin position="253"/>
        <end position="274"/>
    </location>
</feature>
<dbReference type="Proteomes" id="UP000510821">
    <property type="component" value="Chromosome"/>
</dbReference>
<evidence type="ECO:0000256" key="3">
    <source>
        <dbReference type="ARBA" id="ARBA00022692"/>
    </source>
</evidence>
<gene>
    <name evidence="7" type="ORF">Sv326_0001</name>
</gene>
<feature type="transmembrane region" description="Helical" evidence="6">
    <location>
        <begin position="414"/>
        <end position="433"/>
    </location>
</feature>
<dbReference type="Pfam" id="PF01943">
    <property type="entry name" value="Polysacc_synt"/>
    <property type="match status" value="1"/>
</dbReference>
<feature type="transmembrane region" description="Helical" evidence="6">
    <location>
        <begin position="41"/>
        <end position="64"/>
    </location>
</feature>
<dbReference type="AlphaFoldDB" id="A0A7D6BKS5"/>
<evidence type="ECO:0000256" key="4">
    <source>
        <dbReference type="ARBA" id="ARBA00022989"/>
    </source>
</evidence>
<protein>
    <submittedName>
        <fullName evidence="7">Uncharacterized protein</fullName>
    </submittedName>
</protein>
<dbReference type="GO" id="GO:0005886">
    <property type="term" value="C:plasma membrane"/>
    <property type="evidence" value="ECO:0007669"/>
    <property type="project" value="UniProtKB-SubCell"/>
</dbReference>
<evidence type="ECO:0000256" key="1">
    <source>
        <dbReference type="ARBA" id="ARBA00004651"/>
    </source>
</evidence>
<evidence type="ECO:0000256" key="5">
    <source>
        <dbReference type="ARBA" id="ARBA00023136"/>
    </source>
</evidence>
<dbReference type="InterPro" id="IPR002797">
    <property type="entry name" value="Polysacc_synth"/>
</dbReference>
<dbReference type="PANTHER" id="PTHR30250:SF28">
    <property type="entry name" value="POLYSACCHARIDE BIOSYNTHESIS PROTEIN"/>
    <property type="match status" value="1"/>
</dbReference>
<evidence type="ECO:0000313" key="8">
    <source>
        <dbReference type="Proteomes" id="UP000510821"/>
    </source>
</evidence>
<dbReference type="EMBL" id="CP058998">
    <property type="protein sequence ID" value="QLJ52176.1"/>
    <property type="molecule type" value="Genomic_DNA"/>
</dbReference>
<feature type="transmembrane region" description="Helical" evidence="6">
    <location>
        <begin position="85"/>
        <end position="107"/>
    </location>
</feature>
<feature type="transmembrane region" description="Helical" evidence="6">
    <location>
        <begin position="295"/>
        <end position="316"/>
    </location>
</feature>
<evidence type="ECO:0000256" key="6">
    <source>
        <dbReference type="SAM" id="Phobius"/>
    </source>
</evidence>
<comment type="subcellular location">
    <subcellularLocation>
        <location evidence="1">Cell membrane</location>
        <topology evidence="1">Multi-pass membrane protein</topology>
    </subcellularLocation>
</comment>
<proteinExistence type="predicted"/>
<accession>A0A7D6BKS5</accession>
<feature type="transmembrane region" description="Helical" evidence="6">
    <location>
        <begin position="174"/>
        <end position="194"/>
    </location>
</feature>
<feature type="transmembrane region" description="Helical" evidence="6">
    <location>
        <begin position="382"/>
        <end position="402"/>
    </location>
</feature>
<feature type="transmembrane region" description="Helical" evidence="6">
    <location>
        <begin position="328"/>
        <end position="349"/>
    </location>
</feature>
<feature type="transmembrane region" description="Helical" evidence="6">
    <location>
        <begin position="113"/>
        <end position="136"/>
    </location>
</feature>
<sequence length="481" mass="52504">MKTSVSKGTFYLLVAQVIFLAAGYATHIALGRIMGPELYGVWGVVLGLMSIVTLIPTAGIPIAVSKFISSDEKRAGSILKESLKIQLALCTIIFLIYFSSAGLIANAFSDERFILYVRLTSVSIFLVGISSVYSGYLNGVRYFGKQSLVSIAHSLTKLTAILLVVVGLGVLGAIFGYLLSYLASLLLVLWFSRLVRGDGKFEWRKILYFSMPVVAYSVFSNLLPNIDILMIKSLLRNDTLVGYYNSASTIGKLFYFLVGTLFATLIPAISASMAAGNQKKTIKYVTNSIRYSLMLLLPISFVVSATASDLVSFVYSSAFAPAGEPLSIFIFGISFFTLLGGLANMLIAAGKPKRCMLILGLVCLLSLVLNFLLIPLMGIRGAALASTVSTFVGVVVASYYVVGEFGCLISVKSLARISLASLFIYLLSLYIVLTNNLLLPLEYAFLFGLYFVILIIIREWREEDFEIIRKLIPKGFGIDIF</sequence>
<keyword evidence="4 6" id="KW-1133">Transmembrane helix</keyword>
<feature type="transmembrane region" description="Helical" evidence="6">
    <location>
        <begin position="439"/>
        <end position="457"/>
    </location>
</feature>
<dbReference type="InterPro" id="IPR050833">
    <property type="entry name" value="Poly_Biosynth_Transport"/>
</dbReference>
<keyword evidence="5 6" id="KW-0472">Membrane</keyword>
<evidence type="ECO:0000313" key="7">
    <source>
        <dbReference type="EMBL" id="QLJ52176.1"/>
    </source>
</evidence>
<dbReference type="PANTHER" id="PTHR30250">
    <property type="entry name" value="PST FAMILY PREDICTED COLANIC ACID TRANSPORTER"/>
    <property type="match status" value="1"/>
</dbReference>
<feature type="transmembrane region" description="Helical" evidence="6">
    <location>
        <begin position="206"/>
        <end position="226"/>
    </location>
</feature>
<name>A0A7D6BKS5_FERL1</name>
<reference evidence="8" key="1">
    <citation type="submission" date="2020-07" db="EMBL/GenBank/DDBJ databases">
        <title>Metabolic diversity and evolutionary history of the archaeal phylum ###Micrarchaeota### uncovered from a freshwater lake metagenome.</title>
        <authorList>
            <person name="Kadnikov V.V."/>
            <person name="Savvichev A.S."/>
            <person name="Mardanov A.V."/>
            <person name="Beletsky A.V."/>
            <person name="Chupakov A.V."/>
            <person name="Kokryatskaya N.M."/>
            <person name="Pimenov N.V."/>
            <person name="Ravin N.V."/>
        </authorList>
    </citation>
    <scope>NUCLEOTIDE SEQUENCE [LARGE SCALE GENOMIC DNA]</scope>
</reference>
<organism evidence="7 8">
    <name type="scientific">Fermentimicrarchaeum limneticum</name>
    <dbReference type="NCBI Taxonomy" id="2795018"/>
    <lineage>
        <taxon>Archaea</taxon>
        <taxon>Candidatus Micrarchaeota</taxon>
        <taxon>Candidatus Fermentimicrarchaeales</taxon>
        <taxon>Candidatus Fermentimicrarchaeaceae</taxon>
        <taxon>Candidatus Fermentimicrarchaeum</taxon>
    </lineage>
</organism>
<dbReference type="KEGG" id="flt:Sv326_0001"/>
<feature type="transmembrane region" description="Helical" evidence="6">
    <location>
        <begin position="356"/>
        <end position="376"/>
    </location>
</feature>
<keyword evidence="3 6" id="KW-0812">Transmembrane</keyword>
<evidence type="ECO:0000256" key="2">
    <source>
        <dbReference type="ARBA" id="ARBA00022475"/>
    </source>
</evidence>
<keyword evidence="2" id="KW-1003">Cell membrane</keyword>